<keyword evidence="1" id="KW-1133">Transmembrane helix</keyword>
<feature type="transmembrane region" description="Helical" evidence="1">
    <location>
        <begin position="49"/>
        <end position="70"/>
    </location>
</feature>
<organism evidence="2 3">
    <name type="scientific">Cytobacillus citreus</name>
    <dbReference type="NCBI Taxonomy" id="2833586"/>
    <lineage>
        <taxon>Bacteria</taxon>
        <taxon>Bacillati</taxon>
        <taxon>Bacillota</taxon>
        <taxon>Bacilli</taxon>
        <taxon>Bacillales</taxon>
        <taxon>Bacillaceae</taxon>
        <taxon>Cytobacillus</taxon>
    </lineage>
</organism>
<dbReference type="Proteomes" id="UP000681027">
    <property type="component" value="Unassembled WGS sequence"/>
</dbReference>
<dbReference type="RefSeq" id="WP_213102049.1">
    <property type="nucleotide sequence ID" value="NZ_JAGYPM010000002.1"/>
</dbReference>
<dbReference type="InterPro" id="IPR026272">
    <property type="entry name" value="SdpI"/>
</dbReference>
<feature type="transmembrane region" description="Helical" evidence="1">
    <location>
        <begin position="82"/>
        <end position="103"/>
    </location>
</feature>
<keyword evidence="1" id="KW-0812">Transmembrane</keyword>
<keyword evidence="3" id="KW-1185">Reference proteome</keyword>
<dbReference type="PIRSF" id="PIRSF038959">
    <property type="entry name" value="SdpI"/>
    <property type="match status" value="1"/>
</dbReference>
<dbReference type="PANTHER" id="PTHR37810:SF5">
    <property type="entry name" value="IMMUNITY PROTEIN SDPI"/>
    <property type="match status" value="1"/>
</dbReference>
<feature type="transmembrane region" description="Helical" evidence="1">
    <location>
        <begin position="180"/>
        <end position="201"/>
    </location>
</feature>
<gene>
    <name evidence="2" type="ORF">KHA94_10540</name>
</gene>
<keyword evidence="1" id="KW-0472">Membrane</keyword>
<name>A0ABS5NS26_9BACI</name>
<dbReference type="PANTHER" id="PTHR37810">
    <property type="entry name" value="IMMUNITY PROTEIN SDPI"/>
    <property type="match status" value="1"/>
</dbReference>
<evidence type="ECO:0000256" key="1">
    <source>
        <dbReference type="SAM" id="Phobius"/>
    </source>
</evidence>
<dbReference type="EMBL" id="JAGYPM010000002">
    <property type="protein sequence ID" value="MBS4190620.1"/>
    <property type="molecule type" value="Genomic_DNA"/>
</dbReference>
<evidence type="ECO:0000313" key="3">
    <source>
        <dbReference type="Proteomes" id="UP000681027"/>
    </source>
</evidence>
<evidence type="ECO:0000313" key="2">
    <source>
        <dbReference type="EMBL" id="MBS4190620.1"/>
    </source>
</evidence>
<feature type="transmembrane region" description="Helical" evidence="1">
    <location>
        <begin position="109"/>
        <end position="128"/>
    </location>
</feature>
<reference evidence="2 3" key="1">
    <citation type="submission" date="2021-05" db="EMBL/GenBank/DDBJ databases">
        <title>Novel Bacillus species.</title>
        <authorList>
            <person name="Liu G."/>
        </authorList>
    </citation>
    <scope>NUCLEOTIDE SEQUENCE [LARGE SCALE GENOMIC DNA]</scope>
    <source>
        <strain evidence="2 3">FJAT-49705</strain>
    </source>
</reference>
<feature type="transmembrane region" description="Helical" evidence="1">
    <location>
        <begin position="155"/>
        <end position="174"/>
    </location>
</feature>
<accession>A0ABS5NS26</accession>
<protein>
    <submittedName>
        <fullName evidence="2">DUF1648 domain-containing protein</fullName>
    </submittedName>
</protein>
<comment type="caution">
    <text evidence="2">The sequence shown here is derived from an EMBL/GenBank/DDBJ whole genome shotgun (WGS) entry which is preliminary data.</text>
</comment>
<proteinExistence type="predicted"/>
<sequence>MSKFLGAILLVGFVISSFLIYPMLPDQIPNAFANYGEPSSYSSKFSVMISFGIGIFTVYLTMLFVSRIIQSKYQRFQKGIEGIFLIIILLLSVVYSGIIVNGLELNFNMLPLVPLSVGLSLIVTGNEIQRYKANDHTAIPLINAHNDLWNKVRHFVAKGLFIGGLLMLPCVFFPVKSLLIIFLTILGLLIAILLLGSYQIYKKHYINPSNKPF</sequence>